<dbReference type="PROSITE" id="PS50056">
    <property type="entry name" value="TYR_PHOSPHATASE_2"/>
    <property type="match status" value="1"/>
</dbReference>
<dbReference type="OrthoDB" id="2017893at2759"/>
<dbReference type="Proteomes" id="UP000605846">
    <property type="component" value="Unassembled WGS sequence"/>
</dbReference>
<evidence type="ECO:0000313" key="7">
    <source>
        <dbReference type="EMBL" id="KAF7730602.1"/>
    </source>
</evidence>
<dbReference type="EMBL" id="JABAYA010000015">
    <property type="protein sequence ID" value="KAF7730602.1"/>
    <property type="molecule type" value="Genomic_DNA"/>
</dbReference>
<dbReference type="GO" id="GO:0005737">
    <property type="term" value="C:cytoplasm"/>
    <property type="evidence" value="ECO:0007669"/>
    <property type="project" value="TreeGrafter"/>
</dbReference>
<evidence type="ECO:0000256" key="2">
    <source>
        <dbReference type="ARBA" id="ARBA00013064"/>
    </source>
</evidence>
<evidence type="ECO:0000313" key="8">
    <source>
        <dbReference type="Proteomes" id="UP000605846"/>
    </source>
</evidence>
<dbReference type="InterPro" id="IPR016130">
    <property type="entry name" value="Tyr_Pase_AS"/>
</dbReference>
<keyword evidence="3" id="KW-0378">Hydrolase</keyword>
<dbReference type="Pfam" id="PF00782">
    <property type="entry name" value="DSPc"/>
    <property type="match status" value="1"/>
</dbReference>
<evidence type="ECO:0000256" key="1">
    <source>
        <dbReference type="ARBA" id="ARBA00008601"/>
    </source>
</evidence>
<evidence type="ECO:0000259" key="6">
    <source>
        <dbReference type="PROSITE" id="PS50056"/>
    </source>
</evidence>
<evidence type="ECO:0000259" key="5">
    <source>
        <dbReference type="PROSITE" id="PS50054"/>
    </source>
</evidence>
<dbReference type="SUPFAM" id="SSF52799">
    <property type="entry name" value="(Phosphotyrosine protein) phosphatases II"/>
    <property type="match status" value="1"/>
</dbReference>
<keyword evidence="8" id="KW-1185">Reference proteome</keyword>
<reference evidence="7" key="1">
    <citation type="submission" date="2020-01" db="EMBL/GenBank/DDBJ databases">
        <title>Genome Sequencing of Three Apophysomyces-Like Fungal Strains Confirms a Novel Fungal Genus in the Mucoromycota with divergent Burkholderia-like Endosymbiotic Bacteria.</title>
        <authorList>
            <person name="Stajich J.E."/>
            <person name="Macias A.M."/>
            <person name="Carter-House D."/>
            <person name="Lovett B."/>
            <person name="Kasson L.R."/>
            <person name="Berry K."/>
            <person name="Grigoriev I."/>
            <person name="Chang Y."/>
            <person name="Spatafora J."/>
            <person name="Kasson M.T."/>
        </authorList>
    </citation>
    <scope>NUCLEOTIDE SEQUENCE</scope>
    <source>
        <strain evidence="7">NRRL A-21654</strain>
    </source>
</reference>
<dbReference type="InterPro" id="IPR020422">
    <property type="entry name" value="TYR_PHOSPHATASE_DUAL_dom"/>
</dbReference>
<organism evidence="7 8">
    <name type="scientific">Apophysomyces ossiformis</name>
    <dbReference type="NCBI Taxonomy" id="679940"/>
    <lineage>
        <taxon>Eukaryota</taxon>
        <taxon>Fungi</taxon>
        <taxon>Fungi incertae sedis</taxon>
        <taxon>Mucoromycota</taxon>
        <taxon>Mucoromycotina</taxon>
        <taxon>Mucoromycetes</taxon>
        <taxon>Mucorales</taxon>
        <taxon>Mucorineae</taxon>
        <taxon>Mucoraceae</taxon>
        <taxon>Apophysomyces</taxon>
    </lineage>
</organism>
<dbReference type="InterPro" id="IPR029021">
    <property type="entry name" value="Prot-tyrosine_phosphatase-like"/>
</dbReference>
<evidence type="ECO:0000256" key="3">
    <source>
        <dbReference type="ARBA" id="ARBA00022801"/>
    </source>
</evidence>
<sequence length="219" mass="24694">MGFLPESTVIECTDGAPVENPTEQTQQEELYKTLECGADGIPGGILITSVGQEVFPGIYIGGYTALESRKFLQKNKITHILTMGHFKQHYTSEDFIIPISDNPEANIIQHFDETYEFIDPALAAGHRLLVHCLAGVSRSPTVVAAYLMKKRRLRVKEALALIKQSRPFINPNPGFIKQLRLYQEMEYSFDPQHPAYIEFHKSHPLNADHVGHSEYQSNP</sequence>
<dbReference type="SMART" id="SM00404">
    <property type="entry name" value="PTPc_motif"/>
    <property type="match status" value="1"/>
</dbReference>
<dbReference type="PANTHER" id="PTHR10159:SF519">
    <property type="entry name" value="DUAL SPECIFICITY PROTEIN PHOSPHATASE MPK3"/>
    <property type="match status" value="1"/>
</dbReference>
<dbReference type="PROSITE" id="PS50054">
    <property type="entry name" value="TYR_PHOSPHATASE_DUAL"/>
    <property type="match status" value="1"/>
</dbReference>
<dbReference type="InterPro" id="IPR003595">
    <property type="entry name" value="Tyr_Pase_cat"/>
</dbReference>
<dbReference type="GO" id="GO:0004725">
    <property type="term" value="F:protein tyrosine phosphatase activity"/>
    <property type="evidence" value="ECO:0007669"/>
    <property type="project" value="UniProtKB-EC"/>
</dbReference>
<dbReference type="PANTHER" id="PTHR10159">
    <property type="entry name" value="DUAL SPECIFICITY PROTEIN PHOSPHATASE"/>
    <property type="match status" value="1"/>
</dbReference>
<protein>
    <recommendedName>
        <fullName evidence="2">protein-tyrosine-phosphatase</fullName>
        <ecNumber evidence="2">3.1.3.48</ecNumber>
    </recommendedName>
</protein>
<dbReference type="Gene3D" id="3.90.190.10">
    <property type="entry name" value="Protein tyrosine phosphatase superfamily"/>
    <property type="match status" value="1"/>
</dbReference>
<evidence type="ECO:0000256" key="4">
    <source>
        <dbReference type="ARBA" id="ARBA00022912"/>
    </source>
</evidence>
<feature type="domain" description="Tyrosine-protein phosphatase" evidence="5">
    <location>
        <begin position="49"/>
        <end position="188"/>
    </location>
</feature>
<name>A0A8H7C073_9FUNG</name>
<dbReference type="SMART" id="SM00195">
    <property type="entry name" value="DSPc"/>
    <property type="match status" value="1"/>
</dbReference>
<comment type="similarity">
    <text evidence="1">Belongs to the protein-tyrosine phosphatase family. Non-receptor class dual specificity subfamily.</text>
</comment>
<keyword evidence="4" id="KW-0904">Protein phosphatase</keyword>
<dbReference type="CDD" id="cd14498">
    <property type="entry name" value="DSP"/>
    <property type="match status" value="1"/>
</dbReference>
<dbReference type="GO" id="GO:0043409">
    <property type="term" value="P:negative regulation of MAPK cascade"/>
    <property type="evidence" value="ECO:0007669"/>
    <property type="project" value="TreeGrafter"/>
</dbReference>
<accession>A0A8H7C073</accession>
<dbReference type="AlphaFoldDB" id="A0A8H7C073"/>
<gene>
    <name evidence="7" type="primary">MKP-4</name>
    <name evidence="7" type="ORF">EC973_001984</name>
</gene>
<dbReference type="InterPro" id="IPR000340">
    <property type="entry name" value="Dual-sp_phosphatase_cat-dom"/>
</dbReference>
<proteinExistence type="inferred from homology"/>
<dbReference type="PROSITE" id="PS00383">
    <property type="entry name" value="TYR_PHOSPHATASE_1"/>
    <property type="match status" value="1"/>
</dbReference>
<dbReference type="InterPro" id="IPR000387">
    <property type="entry name" value="Tyr_Pase_dom"/>
</dbReference>
<dbReference type="EC" id="3.1.3.48" evidence="2"/>
<comment type="caution">
    <text evidence="7">The sequence shown here is derived from an EMBL/GenBank/DDBJ whole genome shotgun (WGS) entry which is preliminary data.</text>
</comment>
<feature type="domain" description="Tyrosine specific protein phosphatases" evidence="6">
    <location>
        <begin position="109"/>
        <end position="167"/>
    </location>
</feature>